<accession>A0A8J4Q0H3</accession>
<organism evidence="1 2">
    <name type="scientific">Polysphondylium violaceum</name>
    <dbReference type="NCBI Taxonomy" id="133409"/>
    <lineage>
        <taxon>Eukaryota</taxon>
        <taxon>Amoebozoa</taxon>
        <taxon>Evosea</taxon>
        <taxon>Eumycetozoa</taxon>
        <taxon>Dictyostelia</taxon>
        <taxon>Dictyosteliales</taxon>
        <taxon>Dictyosteliaceae</taxon>
        <taxon>Polysphondylium</taxon>
    </lineage>
</organism>
<dbReference type="PANTHER" id="PTHR32556:SF18">
    <property type="match status" value="1"/>
</dbReference>
<name>A0A8J4Q0H3_9MYCE</name>
<dbReference type="Proteomes" id="UP000695562">
    <property type="component" value="Unassembled WGS sequence"/>
</dbReference>
<dbReference type="OrthoDB" id="23031at2759"/>
<protein>
    <recommendedName>
        <fullName evidence="3">F-box domain-containing protein</fullName>
    </recommendedName>
</protein>
<dbReference type="EMBL" id="AJWJ01000027">
    <property type="protein sequence ID" value="KAF2077496.1"/>
    <property type="molecule type" value="Genomic_DNA"/>
</dbReference>
<evidence type="ECO:0000313" key="2">
    <source>
        <dbReference type="Proteomes" id="UP000695562"/>
    </source>
</evidence>
<proteinExistence type="predicted"/>
<dbReference type="Gene3D" id="3.80.10.10">
    <property type="entry name" value="Ribonuclease Inhibitor"/>
    <property type="match status" value="1"/>
</dbReference>
<dbReference type="AlphaFoldDB" id="A0A8J4Q0H3"/>
<dbReference type="InterPro" id="IPR032675">
    <property type="entry name" value="LRR_dom_sf"/>
</dbReference>
<sequence>MNIPKSIQKHIIYLLFSELKLEWDLKYHGSLLLGPTIGYLVSIYDLFFVCKEWFIISKQFIKHHFFFYYKRINNNNNNNNDEYKLITKESVQNIIIDYKEINNRLIDSLNKEYHSLRSISIGYRDEEIHIRISPCILNHLNKLVNKDRITVNICLKLDGHAFSRKLQFDHEGIELELESLSPFQLETNIFQLVYDYENDDLPYSFICDIIKHVNPKILSFTSIQSTDAGSSHLCLYHSISKLNHRYSSINIEEDFIPLYAFYRFLQSPHLQTFKCNLQFHFLSALYHNSDNDGDNDNTYEYDFNRMDDSINENEQEFCPYNIYGDGDNTVPPYSLSLWKQCLQLLSNNKTITELSLGASYCGMDCVRKKSNPGVFDQQLVQDLLDALSTNQSIKSLDLDFTETKSHFRDQNHSIINNEFFSSLLQRNKTLESINIRSFCGPTIEETIKNSNSIVKIKEKIEYF</sequence>
<keyword evidence="2" id="KW-1185">Reference proteome</keyword>
<reference evidence="1" key="1">
    <citation type="submission" date="2020-01" db="EMBL/GenBank/DDBJ databases">
        <title>Development of genomics and gene disruption for Polysphondylium violaceum indicates a role for the polyketide synthase stlB in stalk morphogenesis.</title>
        <authorList>
            <person name="Narita B."/>
            <person name="Kawabe Y."/>
            <person name="Kin K."/>
            <person name="Saito T."/>
            <person name="Gibbs R."/>
            <person name="Kuspa A."/>
            <person name="Muzny D."/>
            <person name="Queller D."/>
            <person name="Richards S."/>
            <person name="Strassman J."/>
            <person name="Sucgang R."/>
            <person name="Worley K."/>
            <person name="Schaap P."/>
        </authorList>
    </citation>
    <scope>NUCLEOTIDE SEQUENCE</scope>
    <source>
        <strain evidence="1">QSvi11</strain>
    </source>
</reference>
<evidence type="ECO:0000313" key="1">
    <source>
        <dbReference type="EMBL" id="KAF2077496.1"/>
    </source>
</evidence>
<gene>
    <name evidence="1" type="ORF">CYY_001195</name>
</gene>
<comment type="caution">
    <text evidence="1">The sequence shown here is derived from an EMBL/GenBank/DDBJ whole genome shotgun (WGS) entry which is preliminary data.</text>
</comment>
<evidence type="ECO:0008006" key="3">
    <source>
        <dbReference type="Google" id="ProtNLM"/>
    </source>
</evidence>
<dbReference type="PANTHER" id="PTHR32556">
    <property type="entry name" value="F-BOX DOMAIN-CONTAINING PROTEIN-RELATED-RELATED"/>
    <property type="match status" value="1"/>
</dbReference>